<dbReference type="GO" id="GO:0016887">
    <property type="term" value="F:ATP hydrolysis activity"/>
    <property type="evidence" value="ECO:0007669"/>
    <property type="project" value="InterPro"/>
</dbReference>
<feature type="coiled-coil region" evidence="8">
    <location>
        <begin position="535"/>
        <end position="623"/>
    </location>
</feature>
<dbReference type="GO" id="GO:0045910">
    <property type="term" value="P:negative regulation of DNA recombination"/>
    <property type="evidence" value="ECO:0007669"/>
    <property type="project" value="InterPro"/>
</dbReference>
<evidence type="ECO:0000256" key="6">
    <source>
        <dbReference type="ARBA" id="ARBA00023125"/>
    </source>
</evidence>
<comment type="similarity">
    <text evidence="7">Belongs to the DNA mismatch repair MutS family. MutS2 subfamily.</text>
</comment>
<keyword evidence="8" id="KW-0175">Coiled coil</keyword>
<keyword evidence="7" id="KW-0540">Nuclease</keyword>
<dbReference type="CDD" id="cd06503">
    <property type="entry name" value="ATP-synt_Fo_b"/>
    <property type="match status" value="1"/>
</dbReference>
<dbReference type="EMBL" id="AP025739">
    <property type="protein sequence ID" value="BDI30696.1"/>
    <property type="molecule type" value="Genomic_DNA"/>
</dbReference>
<evidence type="ECO:0000256" key="1">
    <source>
        <dbReference type="ARBA" id="ARBA00022730"/>
    </source>
</evidence>
<evidence type="ECO:0000256" key="5">
    <source>
        <dbReference type="ARBA" id="ARBA00022884"/>
    </source>
</evidence>
<dbReference type="GO" id="GO:0140664">
    <property type="term" value="F:ATP-dependent DNA damage sensor activity"/>
    <property type="evidence" value="ECO:0007669"/>
    <property type="project" value="InterPro"/>
</dbReference>
<evidence type="ECO:0000256" key="7">
    <source>
        <dbReference type="HAMAP-Rule" id="MF_00092"/>
    </source>
</evidence>
<reference evidence="10 11" key="1">
    <citation type="journal article" date="2019" name="Int. J. Syst. Evol. Microbiol.">
        <title>Capsulimonas corticalis gen. nov., sp. nov., an aerobic capsulated bacterium, of a novel bacterial order, Capsulimonadales ord. nov., of the class Armatimonadia of the phylum Armatimonadetes.</title>
        <authorList>
            <person name="Li J."/>
            <person name="Kudo C."/>
            <person name="Tonouchi A."/>
        </authorList>
    </citation>
    <scope>NUCLEOTIDE SEQUENCE [LARGE SCALE GENOMIC DNA]</scope>
    <source>
        <strain evidence="10 11">AX-7</strain>
    </source>
</reference>
<dbReference type="InterPro" id="IPR036187">
    <property type="entry name" value="DNA_mismatch_repair_MutS_sf"/>
</dbReference>
<dbReference type="SMART" id="SM00534">
    <property type="entry name" value="MUTSac"/>
    <property type="match status" value="1"/>
</dbReference>
<evidence type="ECO:0000313" key="11">
    <source>
        <dbReference type="Proteomes" id="UP000287394"/>
    </source>
</evidence>
<dbReference type="Pfam" id="PF00488">
    <property type="entry name" value="MutS_V"/>
    <property type="match status" value="1"/>
</dbReference>
<sequence length="880" mass="95721">MDNHALRVLEFDAIRHQLMDLTACSLGRELAEAMEPSDYLLQVKARLDETTECRQMIEIKGNLPLGGITDIRPHLRQAEIGSSLDARGLLDIYSTAAGGRILKAFLQKIAPDYPIMAALATNLGQFPSLESEIVSSVGPNGLILDSASPDLARIRSRRKVANQRMLERLNAIVNGPMRSMLQDPVIVQRGDRYCVPVKAEHRGAFGGIVHDTSASGATLFMEPQSVVDYGNELKELDIKETQEIAKILARLTESVRRVSAPLMVSVGILAQIDFISARAKLGMEHNATAPDLNTNGYTRLVSARHPLIDPAIVVPIDIELGGDQNQLLLITGPNTGGKTVSLKTMGLLTLMAQCGLHVPAAHAEMNLFYQIYADIGDEQSLQQSLSTFSGHISNIVRILKTLRKNALVLLDEVGAGTDPGEGASLARAILDHLRAAGARVIATTHYGELKSYAFVTPGVQNASVEFDEATLSPTYRLLQGVPGSSNAFAIAGRLGMPESVLTEARQELTGTDSTADLFRELEEGRRQAVAEGREAERARIEAQMLRRRYQEELANLESLRRDARLKAAEEARALIKRAQDKVDNIIGQLRHANAEGKQTERARQAIRNIADDLQSAIERQTEEQMMTVVEIVPNRLLRRGDKVRIPSLGMTGEVLEDERAGEPNTHLPVQVGAMRVSVPAATLRLIGEPDELPVVTIEKQVPLPPSLAAAAQGAPADPPRESAQRPARGGQPERNGKPERPARERGPRPERAPKSERAPRPERSVGARHTAVAPPDRPKLLDIHAEDQQNIAMQKTMGITSQISLLGQRADEAVRNVEKYLDDAYAAGLTHARVVHGKGTGALRRAVQDYLKGHPLVSEYATADADEGGAGATLVKLRET</sequence>
<keyword evidence="6 7" id="KW-0238">DNA-binding</keyword>
<dbReference type="RefSeq" id="WP_165864077.1">
    <property type="nucleotide sequence ID" value="NZ_AP025739.1"/>
</dbReference>
<dbReference type="EC" id="3.1.-.-" evidence="7"/>
<dbReference type="PROSITE" id="PS00486">
    <property type="entry name" value="DNA_MISMATCH_REPAIR_2"/>
    <property type="match status" value="1"/>
</dbReference>
<dbReference type="PANTHER" id="PTHR48466">
    <property type="entry name" value="OS10G0509000 PROTEIN-RELATED"/>
    <property type="match status" value="1"/>
</dbReference>
<dbReference type="KEGG" id="ccot:CCAX7_27470"/>
<dbReference type="Proteomes" id="UP000287394">
    <property type="component" value="Chromosome"/>
</dbReference>
<keyword evidence="3 7" id="KW-0378">Hydrolase</keyword>
<feature type="binding site" evidence="7">
    <location>
        <begin position="332"/>
        <end position="339"/>
    </location>
    <ligand>
        <name>ATP</name>
        <dbReference type="ChEBI" id="CHEBI:30616"/>
    </ligand>
</feature>
<dbReference type="GO" id="GO:0005524">
    <property type="term" value="F:ATP binding"/>
    <property type="evidence" value="ECO:0007669"/>
    <property type="project" value="UniProtKB-UniRule"/>
</dbReference>
<dbReference type="GO" id="GO:0072344">
    <property type="term" value="P:rescue of stalled ribosome"/>
    <property type="evidence" value="ECO:0007669"/>
    <property type="project" value="UniProtKB-UniRule"/>
</dbReference>
<gene>
    <name evidence="7 10" type="primary">mutS2</name>
    <name evidence="7" type="synonym">rqcU</name>
    <name evidence="10" type="ORF">CCAX7_27470</name>
</gene>
<keyword evidence="7 10" id="KW-0255">Endonuclease</keyword>
<keyword evidence="1 7" id="KW-0699">rRNA-binding</keyword>
<dbReference type="InterPro" id="IPR027417">
    <property type="entry name" value="P-loop_NTPase"/>
</dbReference>
<dbReference type="InterPro" id="IPR002625">
    <property type="entry name" value="Smr_dom"/>
</dbReference>
<dbReference type="InterPro" id="IPR036063">
    <property type="entry name" value="Smr_dom_sf"/>
</dbReference>
<feature type="region of interest" description="Disordered" evidence="9">
    <location>
        <begin position="707"/>
        <end position="779"/>
    </location>
</feature>
<dbReference type="Pfam" id="PF01713">
    <property type="entry name" value="Smr"/>
    <property type="match status" value="1"/>
</dbReference>
<comment type="function">
    <text evidence="7">Endonuclease that is involved in the suppression of homologous recombination and thus may have a key role in the control of bacterial genetic diversity.</text>
</comment>
<name>A0A402CTL9_9BACT</name>
<evidence type="ECO:0000313" key="10">
    <source>
        <dbReference type="EMBL" id="BDI30696.1"/>
    </source>
</evidence>
<proteinExistence type="inferred from homology"/>
<keyword evidence="2 7" id="KW-0547">Nucleotide-binding</keyword>
<dbReference type="SUPFAM" id="SSF48334">
    <property type="entry name" value="DNA repair protein MutS, domain III"/>
    <property type="match status" value="1"/>
</dbReference>
<dbReference type="SUPFAM" id="SSF160443">
    <property type="entry name" value="SMR domain-like"/>
    <property type="match status" value="1"/>
</dbReference>
<dbReference type="PANTHER" id="PTHR48466:SF2">
    <property type="entry name" value="OS10G0509000 PROTEIN"/>
    <property type="match status" value="1"/>
</dbReference>
<dbReference type="InterPro" id="IPR000432">
    <property type="entry name" value="DNA_mismatch_repair_MutS_C"/>
</dbReference>
<evidence type="ECO:0000256" key="8">
    <source>
        <dbReference type="SAM" id="Coils"/>
    </source>
</evidence>
<dbReference type="InterPro" id="IPR007696">
    <property type="entry name" value="DNA_mismatch_repair_MutS_core"/>
</dbReference>
<dbReference type="FunFam" id="3.40.50.300:FF:000830">
    <property type="entry name" value="Endonuclease MutS2"/>
    <property type="match status" value="1"/>
</dbReference>
<comment type="subunit">
    <text evidence="7">Homodimer. Binds to stalled ribosomes, contacting rRNA.</text>
</comment>
<evidence type="ECO:0000256" key="4">
    <source>
        <dbReference type="ARBA" id="ARBA00022840"/>
    </source>
</evidence>
<evidence type="ECO:0000256" key="3">
    <source>
        <dbReference type="ARBA" id="ARBA00022801"/>
    </source>
</evidence>
<dbReference type="InterPro" id="IPR045076">
    <property type="entry name" value="MutS"/>
</dbReference>
<keyword evidence="11" id="KW-1185">Reference proteome</keyword>
<dbReference type="SMART" id="SM00533">
    <property type="entry name" value="MUTSd"/>
    <property type="match status" value="1"/>
</dbReference>
<dbReference type="GO" id="GO:0004519">
    <property type="term" value="F:endonuclease activity"/>
    <property type="evidence" value="ECO:0007669"/>
    <property type="project" value="UniProtKB-UniRule"/>
</dbReference>
<dbReference type="Pfam" id="PF20297">
    <property type="entry name" value="MSSS"/>
    <property type="match status" value="1"/>
</dbReference>
<dbReference type="GO" id="GO:0006298">
    <property type="term" value="P:mismatch repair"/>
    <property type="evidence" value="ECO:0007669"/>
    <property type="project" value="InterPro"/>
</dbReference>
<dbReference type="InterPro" id="IPR046893">
    <property type="entry name" value="MSSS"/>
</dbReference>
<dbReference type="GO" id="GO:0019843">
    <property type="term" value="F:rRNA binding"/>
    <property type="evidence" value="ECO:0007669"/>
    <property type="project" value="UniProtKB-UniRule"/>
</dbReference>
<dbReference type="Gene3D" id="3.30.1370.110">
    <property type="match status" value="1"/>
</dbReference>
<evidence type="ECO:0000256" key="2">
    <source>
        <dbReference type="ARBA" id="ARBA00022741"/>
    </source>
</evidence>
<dbReference type="FunCoup" id="A0A402CTL9">
    <property type="interactions" value="111"/>
</dbReference>
<dbReference type="EC" id="3.6.4.-" evidence="7"/>
<dbReference type="Gene3D" id="3.40.50.300">
    <property type="entry name" value="P-loop containing nucleotide triphosphate hydrolases"/>
    <property type="match status" value="1"/>
</dbReference>
<accession>A0A402CTL9</accession>
<comment type="function">
    <text evidence="7">Acts as a ribosome collision sensor, splitting the ribosome into its 2 subunits. Detects stalled/collided 70S ribosomes which it binds and splits by an ATP-hydrolysis driven conformational change. Acts upstream of the ribosome quality control system (RQC), a ribosome-associated complex that mediates the extraction of incompletely synthesized nascent chains from stalled ribosomes and their subsequent degradation. Probably generates substrates for RQC.</text>
</comment>
<keyword evidence="5 7" id="KW-0694">RNA-binding</keyword>
<dbReference type="AlphaFoldDB" id="A0A402CTL9"/>
<feature type="compositionally biased region" description="Basic and acidic residues" evidence="9">
    <location>
        <begin position="734"/>
        <end position="765"/>
    </location>
</feature>
<protein>
    <recommendedName>
        <fullName evidence="7">Endonuclease MutS2</fullName>
        <ecNumber evidence="7">3.1.-.-</ecNumber>
    </recommendedName>
    <alternativeName>
        <fullName evidence="7">Ribosome-associated protein quality control-upstream factor</fullName>
        <shortName evidence="7">RQC-upstream factor</shortName>
        <shortName evidence="7">RqcU</shortName>
        <ecNumber evidence="7">3.6.4.-</ecNumber>
    </alternativeName>
</protein>
<dbReference type="InterPro" id="IPR005747">
    <property type="entry name" value="MutS2"/>
</dbReference>
<dbReference type="GO" id="GO:0043023">
    <property type="term" value="F:ribosomal large subunit binding"/>
    <property type="evidence" value="ECO:0007669"/>
    <property type="project" value="UniProtKB-UniRule"/>
</dbReference>
<evidence type="ECO:0000256" key="9">
    <source>
        <dbReference type="SAM" id="MobiDB-lite"/>
    </source>
</evidence>
<dbReference type="PROSITE" id="PS50828">
    <property type="entry name" value="SMR"/>
    <property type="match status" value="1"/>
</dbReference>
<dbReference type="CDD" id="cd03280">
    <property type="entry name" value="ABC_MutS2"/>
    <property type="match status" value="1"/>
</dbReference>
<keyword evidence="4 7" id="KW-0067">ATP-binding</keyword>
<dbReference type="HAMAP" id="MF_00092">
    <property type="entry name" value="MutS2"/>
    <property type="match status" value="1"/>
</dbReference>
<dbReference type="SUPFAM" id="SSF52540">
    <property type="entry name" value="P-loop containing nucleoside triphosphate hydrolases"/>
    <property type="match status" value="1"/>
</dbReference>
<dbReference type="SMART" id="SM00463">
    <property type="entry name" value="SMR"/>
    <property type="match status" value="1"/>
</dbReference>
<dbReference type="PIRSF" id="PIRSF005814">
    <property type="entry name" value="MutS_YshD"/>
    <property type="match status" value="1"/>
</dbReference>
<organism evidence="10 11">
    <name type="scientific">Capsulimonas corticalis</name>
    <dbReference type="NCBI Taxonomy" id="2219043"/>
    <lineage>
        <taxon>Bacteria</taxon>
        <taxon>Bacillati</taxon>
        <taxon>Armatimonadota</taxon>
        <taxon>Armatimonadia</taxon>
        <taxon>Capsulimonadales</taxon>
        <taxon>Capsulimonadaceae</taxon>
        <taxon>Capsulimonas</taxon>
    </lineage>
</organism>
<dbReference type="NCBIfam" id="TIGR01069">
    <property type="entry name" value="mutS2"/>
    <property type="match status" value="1"/>
</dbReference>
<dbReference type="GO" id="GO:0030983">
    <property type="term" value="F:mismatched DNA binding"/>
    <property type="evidence" value="ECO:0007669"/>
    <property type="project" value="InterPro"/>
</dbReference>